<keyword evidence="3" id="KW-1003">Cell membrane</keyword>
<evidence type="ECO:0000256" key="5">
    <source>
        <dbReference type="ARBA" id="ARBA00023136"/>
    </source>
</evidence>
<evidence type="ECO:0000259" key="8">
    <source>
        <dbReference type="Pfam" id="PF02608"/>
    </source>
</evidence>
<feature type="signal peptide" evidence="7">
    <location>
        <begin position="1"/>
        <end position="22"/>
    </location>
</feature>
<dbReference type="Proteomes" id="UP000263486">
    <property type="component" value="Unassembled WGS sequence"/>
</dbReference>
<sequence>MKKMITLIMVIMALLLTACGGAKEEKAEDNGAFRVGLVLSTGGLGDKSFNDSAYAGLKEAEEKLGVKIKYVEPANVSEFDTFLRQFAEADYDLIIGIGFQMRDSIVKVAEEYPEVHFLMVDEPIDMPNVISATFNEPEGSFVAGSLAGMMTKTNTIGFIGGMEVPLIKRFGDGFMAGAKYINPEITTFDAYVGGNSPFNDPARGKEMALSMIDSKADVIYHAAAGSGMGVFEAAKERGVYAVGVDSNQDGVVPGTVLTSMLKKVDRAVFAIIKETKEKGFTKGQKDFNLANDGVGITDLQYTKDQISEDKLKRLDQIKADIISGKIDVKAEMSKLK</sequence>
<evidence type="ECO:0000313" key="9">
    <source>
        <dbReference type="EMBL" id="REI43176.1"/>
    </source>
</evidence>
<evidence type="ECO:0000256" key="6">
    <source>
        <dbReference type="ARBA" id="ARBA00023288"/>
    </source>
</evidence>
<dbReference type="RefSeq" id="WP_114640896.1">
    <property type="nucleotide sequence ID" value="NZ_JAACIO010000001.1"/>
</dbReference>
<dbReference type="PANTHER" id="PTHR34296:SF2">
    <property type="entry name" value="ABC TRANSPORTER GUANOSINE-BINDING PROTEIN NUPN"/>
    <property type="match status" value="1"/>
</dbReference>
<dbReference type="EMBL" id="QUAJ01000001">
    <property type="protein sequence ID" value="REI43176.1"/>
    <property type="molecule type" value="Genomic_DNA"/>
</dbReference>
<dbReference type="Gene3D" id="3.40.50.2300">
    <property type="match status" value="2"/>
</dbReference>
<comment type="caution">
    <text evidence="9">The sequence shown here is derived from an EMBL/GenBank/DDBJ whole genome shotgun (WGS) entry which is preliminary data.</text>
</comment>
<keyword evidence="10" id="KW-1185">Reference proteome</keyword>
<feature type="domain" description="ABC transporter substrate-binding protein PnrA-like" evidence="8">
    <location>
        <begin position="37"/>
        <end position="330"/>
    </location>
</feature>
<keyword evidence="5" id="KW-0472">Membrane</keyword>
<feature type="chain" id="PRO_5045187781" evidence="7">
    <location>
        <begin position="23"/>
        <end position="336"/>
    </location>
</feature>
<evidence type="ECO:0000313" key="10">
    <source>
        <dbReference type="Proteomes" id="UP000263486"/>
    </source>
</evidence>
<dbReference type="Pfam" id="PF02608">
    <property type="entry name" value="Bmp"/>
    <property type="match status" value="1"/>
</dbReference>
<dbReference type="CDD" id="cd06354">
    <property type="entry name" value="PBP1_PrnA-like"/>
    <property type="match status" value="1"/>
</dbReference>
<evidence type="ECO:0000256" key="1">
    <source>
        <dbReference type="ARBA" id="ARBA00004193"/>
    </source>
</evidence>
<evidence type="ECO:0000256" key="4">
    <source>
        <dbReference type="ARBA" id="ARBA00022729"/>
    </source>
</evidence>
<keyword evidence="4 7" id="KW-0732">Signal</keyword>
<dbReference type="SUPFAM" id="SSF53822">
    <property type="entry name" value="Periplasmic binding protein-like I"/>
    <property type="match status" value="1"/>
</dbReference>
<gene>
    <name evidence="9" type="ORF">DYH56_00550</name>
</gene>
<evidence type="ECO:0000256" key="3">
    <source>
        <dbReference type="ARBA" id="ARBA00022475"/>
    </source>
</evidence>
<evidence type="ECO:0000256" key="7">
    <source>
        <dbReference type="SAM" id="SignalP"/>
    </source>
</evidence>
<dbReference type="PANTHER" id="PTHR34296">
    <property type="entry name" value="TRANSCRIPTIONAL ACTIVATOR PROTEIN MED"/>
    <property type="match status" value="1"/>
</dbReference>
<proteinExistence type="inferred from homology"/>
<evidence type="ECO:0000256" key="2">
    <source>
        <dbReference type="ARBA" id="ARBA00008610"/>
    </source>
</evidence>
<protein>
    <submittedName>
        <fullName evidence="9">BMP family ABC transporter substrate-binding protein</fullName>
    </submittedName>
</protein>
<keyword evidence="6" id="KW-0449">Lipoprotein</keyword>
<dbReference type="PROSITE" id="PS51257">
    <property type="entry name" value="PROKAR_LIPOPROTEIN"/>
    <property type="match status" value="1"/>
</dbReference>
<comment type="similarity">
    <text evidence="2">Belongs to the BMP lipoprotein family.</text>
</comment>
<organism evidence="9 10">
    <name type="scientific">Psychrilyobacter piezotolerans</name>
    <dbReference type="NCBI Taxonomy" id="2293438"/>
    <lineage>
        <taxon>Bacteria</taxon>
        <taxon>Fusobacteriati</taxon>
        <taxon>Fusobacteriota</taxon>
        <taxon>Fusobacteriia</taxon>
        <taxon>Fusobacteriales</taxon>
        <taxon>Fusobacteriaceae</taxon>
        <taxon>Psychrilyobacter</taxon>
    </lineage>
</organism>
<name>A0ABX9KKU6_9FUSO</name>
<reference evidence="9 10" key="1">
    <citation type="submission" date="2018-08" db="EMBL/GenBank/DDBJ databases">
        <title>Draft genome sequence of Psychrilyobacter sp. strain SD5 isolated from Black Sea water.</title>
        <authorList>
            <person name="Yadav S."/>
            <person name="Villanueva L."/>
            <person name="Damste J.S.S."/>
        </authorList>
    </citation>
    <scope>NUCLEOTIDE SEQUENCE [LARGE SCALE GENOMIC DNA]</scope>
    <source>
        <strain evidence="9 10">SD5</strain>
    </source>
</reference>
<dbReference type="InterPro" id="IPR050957">
    <property type="entry name" value="BMP_lipoprotein"/>
</dbReference>
<dbReference type="InterPro" id="IPR003760">
    <property type="entry name" value="PnrA-like"/>
</dbReference>
<accession>A0ABX9KKU6</accession>
<dbReference type="InterPro" id="IPR028082">
    <property type="entry name" value="Peripla_BP_I"/>
</dbReference>
<comment type="subcellular location">
    <subcellularLocation>
        <location evidence="1">Cell membrane</location>
        <topology evidence="1">Lipid-anchor</topology>
    </subcellularLocation>
</comment>